<dbReference type="Proteomes" id="UP000195442">
    <property type="component" value="Unassembled WGS sequence"/>
</dbReference>
<gene>
    <name evidence="2" type="ORF">CRENPOLYSF2_2500006</name>
</gene>
<evidence type="ECO:0000313" key="3">
    <source>
        <dbReference type="Proteomes" id="UP000195442"/>
    </source>
</evidence>
<evidence type="ECO:0000313" key="2">
    <source>
        <dbReference type="EMBL" id="SJM92030.1"/>
    </source>
</evidence>
<keyword evidence="3" id="KW-1185">Reference proteome</keyword>
<reference evidence="3" key="1">
    <citation type="submission" date="2017-02" db="EMBL/GenBank/DDBJ databases">
        <authorList>
            <person name="Daims H."/>
        </authorList>
    </citation>
    <scope>NUCLEOTIDE SEQUENCE [LARGE SCALE GENOMIC DNA]</scope>
</reference>
<protein>
    <submittedName>
        <fullName evidence="2">Uncharacterized protein</fullName>
    </submittedName>
</protein>
<dbReference type="AntiFam" id="ANF00010">
    <property type="entry name" value="tRNA translation"/>
</dbReference>
<proteinExistence type="predicted"/>
<accession>A0A1R4H843</accession>
<name>A0A1R4H843_9GAMM</name>
<sequence length="40" mass="4526">MYKIKPQKNAQVAQSVEQRTENPRVDGSIPPLGTIFFSHL</sequence>
<feature type="region of interest" description="Disordered" evidence="1">
    <location>
        <begin position="1"/>
        <end position="30"/>
    </location>
</feature>
<organism evidence="2 3">
    <name type="scientific">Crenothrix polyspora</name>
    <dbReference type="NCBI Taxonomy" id="360316"/>
    <lineage>
        <taxon>Bacteria</taxon>
        <taxon>Pseudomonadati</taxon>
        <taxon>Pseudomonadota</taxon>
        <taxon>Gammaproteobacteria</taxon>
        <taxon>Methylococcales</taxon>
        <taxon>Crenotrichaceae</taxon>
        <taxon>Crenothrix</taxon>
    </lineage>
</organism>
<dbReference type="EMBL" id="FUKJ01000169">
    <property type="protein sequence ID" value="SJM92030.1"/>
    <property type="molecule type" value="Genomic_DNA"/>
</dbReference>
<evidence type="ECO:0000256" key="1">
    <source>
        <dbReference type="SAM" id="MobiDB-lite"/>
    </source>
</evidence>
<feature type="compositionally biased region" description="Polar residues" evidence="1">
    <location>
        <begin position="8"/>
        <end position="17"/>
    </location>
</feature>
<dbReference type="AlphaFoldDB" id="A0A1R4H843"/>